<feature type="compositionally biased region" description="Basic and acidic residues" evidence="1">
    <location>
        <begin position="494"/>
        <end position="512"/>
    </location>
</feature>
<feature type="region of interest" description="Disordered" evidence="1">
    <location>
        <begin position="687"/>
        <end position="706"/>
    </location>
</feature>
<reference evidence="3 4" key="1">
    <citation type="submission" date="2024-04" db="EMBL/GenBank/DDBJ databases">
        <title>Phyllosticta paracitricarpa is synonymous to the EU quarantine fungus P. citricarpa based on phylogenomic analyses.</title>
        <authorList>
            <consortium name="Lawrence Berkeley National Laboratory"/>
            <person name="Van Ingen-Buijs V.A."/>
            <person name="Van Westerhoven A.C."/>
            <person name="Haridas S."/>
            <person name="Skiadas P."/>
            <person name="Martin F."/>
            <person name="Groenewald J.Z."/>
            <person name="Crous P.W."/>
            <person name="Seidl M.F."/>
        </authorList>
    </citation>
    <scope>NUCLEOTIDE SEQUENCE [LARGE SCALE GENOMIC DNA]</scope>
    <source>
        <strain evidence="3 4">CBS 123374</strain>
    </source>
</reference>
<feature type="region of interest" description="Disordered" evidence="1">
    <location>
        <begin position="67"/>
        <end position="86"/>
    </location>
</feature>
<evidence type="ECO:0000313" key="3">
    <source>
        <dbReference type="EMBL" id="KAK8240862.1"/>
    </source>
</evidence>
<gene>
    <name evidence="3" type="ORF">HDK90DRAFT_464425</name>
</gene>
<evidence type="ECO:0000256" key="2">
    <source>
        <dbReference type="SAM" id="Phobius"/>
    </source>
</evidence>
<keyword evidence="2" id="KW-0472">Membrane</keyword>
<feature type="compositionally biased region" description="Low complexity" evidence="1">
    <location>
        <begin position="513"/>
        <end position="524"/>
    </location>
</feature>
<accession>A0ABR1YXK9</accession>
<feature type="region of interest" description="Disordered" evidence="1">
    <location>
        <begin position="460"/>
        <end position="548"/>
    </location>
</feature>
<evidence type="ECO:0000256" key="1">
    <source>
        <dbReference type="SAM" id="MobiDB-lite"/>
    </source>
</evidence>
<name>A0ABR1YXK9_9PEZI</name>
<keyword evidence="2" id="KW-0812">Transmembrane</keyword>
<keyword evidence="4" id="KW-1185">Reference proteome</keyword>
<organism evidence="3 4">
    <name type="scientific">Phyllosticta capitalensis</name>
    <dbReference type="NCBI Taxonomy" id="121624"/>
    <lineage>
        <taxon>Eukaryota</taxon>
        <taxon>Fungi</taxon>
        <taxon>Dikarya</taxon>
        <taxon>Ascomycota</taxon>
        <taxon>Pezizomycotina</taxon>
        <taxon>Dothideomycetes</taxon>
        <taxon>Dothideomycetes incertae sedis</taxon>
        <taxon>Botryosphaeriales</taxon>
        <taxon>Phyllostictaceae</taxon>
        <taxon>Phyllosticta</taxon>
    </lineage>
</organism>
<feature type="transmembrane region" description="Helical" evidence="2">
    <location>
        <begin position="938"/>
        <end position="960"/>
    </location>
</feature>
<feature type="region of interest" description="Disordered" evidence="1">
    <location>
        <begin position="91"/>
        <end position="119"/>
    </location>
</feature>
<feature type="compositionally biased region" description="Low complexity" evidence="1">
    <location>
        <begin position="689"/>
        <end position="706"/>
    </location>
</feature>
<sequence length="961" mass="106554">MLELLLAMDVHADRISISDGHAQQTNPAKELHLANLPYPNSEWAISKGRDNRLSLVSRSSVFSDQSSPLHVERIRSPPPSYDRVPRLGNRASIAESSPPNYHYPRLEHSASEPNSPTDISPKTWKDVRFVSKQFLLENLPDWISNSTNTDKIEPKDRSTRFKAAVKRSKNGLLFRLVRPTSGAHEIAEIRLESAKVRPRPIVNTQTEHAKPVEEPALSSPELDGKPIPVNQIPGLHEAPQENAVFELPVSMTAPGITPVGGNTSAPIPETPRPERLATVPLEMPREVLDRRPSGDSLLETVTFGNDEAVAWSAPNIGAPETDASPPSSIVPTPTRGLSVRGPVRHFVKERAPEKRNRALDLSSPPPPPSLDVEKINERLINARAEGRSESPDEDQGSQTSIPPVVQSPVAVSPRNQVTGVIGERAVVEHLGTYSNMAVDRGHNGGQDIDDPVSRKVPIFDNKISPSREQLNEDFQPLDDPRSPQIDGSPSGLIHDTKASDSAGEKGRNESLERNLSNGRRNSNLQGVPKLTLTTEWSNGGSSGVRNLPESSNFEETALAAHNDRQRDYVSPSSRQLERDEYKAFVEDSEAADPTPEVSMPDSWLPSSFEIRQRPKQIHPLRALFSHATRAAFSQSLRVLTGIYSHYGPESPVPDGHVRSCGAHLHDDFIENREGAARELEAYLNRVPHSRPSTSSSPSSATSPNGSQIFSRAASFGNLTPDSAHSAPSPYGSFPPWKSSPTALRSNNPFTIGVPQLPTTRWLLACAEEGQLVTKLTHVDVTETLVRSDRDFAMELRRMYSYVNRRWWRLFRLRGLTSIKFVRFEVHRNRFVDIRKCPDMPPTNRGYDFEPHDLTPPVGSQYLMHLFLHPEDYDSEFIAYSRMPKKRNTQLDVGVGWGIHLVEGFLADRVWMLITTLFGFASCVFAFVWSFVKEDVQGAFGVAAWMLALATMLVSWALAAFG</sequence>
<feature type="transmembrane region" description="Helical" evidence="2">
    <location>
        <begin position="909"/>
        <end position="931"/>
    </location>
</feature>
<proteinExistence type="predicted"/>
<feature type="region of interest" description="Disordered" evidence="1">
    <location>
        <begin position="385"/>
        <end position="411"/>
    </location>
</feature>
<feature type="compositionally biased region" description="Basic and acidic residues" evidence="1">
    <location>
        <begin position="346"/>
        <end position="358"/>
    </location>
</feature>
<comment type="caution">
    <text evidence="3">The sequence shown here is derived from an EMBL/GenBank/DDBJ whole genome shotgun (WGS) entry which is preliminary data.</text>
</comment>
<dbReference type="Proteomes" id="UP001492380">
    <property type="component" value="Unassembled WGS sequence"/>
</dbReference>
<feature type="compositionally biased region" description="Low complexity" evidence="1">
    <location>
        <begin position="400"/>
        <end position="411"/>
    </location>
</feature>
<evidence type="ECO:0000313" key="4">
    <source>
        <dbReference type="Proteomes" id="UP001492380"/>
    </source>
</evidence>
<dbReference type="EMBL" id="JBBWRZ010000003">
    <property type="protein sequence ID" value="KAK8240862.1"/>
    <property type="molecule type" value="Genomic_DNA"/>
</dbReference>
<feature type="region of interest" description="Disordered" evidence="1">
    <location>
        <begin position="205"/>
        <end position="226"/>
    </location>
</feature>
<protein>
    <submittedName>
        <fullName evidence="3">Uncharacterized protein</fullName>
    </submittedName>
</protein>
<keyword evidence="2" id="KW-1133">Transmembrane helix</keyword>
<feature type="region of interest" description="Disordered" evidence="1">
    <location>
        <begin position="316"/>
        <end position="373"/>
    </location>
</feature>